<sequence length="956" mass="113016">MSQTREGSSSLSEEDYEYDEEEEAWGTVEEPISALAPETCLQEELPSQVSAHPALQCLDEMFSLGKISRTRLVKLKSSFSLLHDTLRCSQESEIRLLQKAKGFRAELERQQQELESVEQFPEGPDTEVTQLRQKLLKLNNDLREAEDRDYQMQQQLECLQEEKTALEKEYKSQPNPDELEWRLEALKRSCEEIKEDIAQRHLEIKNLNKDMEDQQQQIQSEQQELERNKEMITHKEAELAQLLSMPTQLGKETEKIQRRKLEVEKRKALLDEQLKDLSEQRKLTEEQCRVVDAERREEMRELEGRRALLETAEREHSMLLRELEMTKEKEAVLMSQRSFLDINLGHFTVERKAVHENLTRKAREKDRELRNVQRMEQQLKLAKVGLGHTEFLYNETKAQRDAMPKDDGLLERRNDLQKEIENLQRNFIQQQSLVELKEQVEQCMKQEQALVRESYRCREELHDLSCLTLIKAEERAQKGRELLKAKMRYNHNTEELKVKALFIQEHKKQNQDIKSRLNTLAKMYDVKKSERNKFVNLIQIINQNASEKREKLKFLENNREILRTDAINKDKLLKKLQLRHVHSYKLRSSLKKDISKATLELQELRQEREEQKVKLGRLARVIDCQEQTMLQIRKSYRAALQSHKNRVAQLQKSEDEIHILSEKVNMQETQYHKRNLEIQKMEADIHYLNMLISDENRQITLCRKELPRKRLLEEESTLLQIQVSECRDQLLCLNEALLEQAQKIKDTKGKEPSTEDLIKKIEQLEERLVDKEAQLLEKELVYEQVNQQCQHICTKAENGKRDTCKLAKKVNKMQSRIKASTRSMMAVVSELSMWQAETMALQQELREKELQVEVCQQRLEQGLPPSEQIEEEWQRYLRDRRQTSAEENLRLAEEEKWSQLPSGVYTTAEPRPNCYKSTGDRLDIAKPYGAQAPFKPSEPGSNMRHFRKPQIKPIEI</sequence>
<keyword evidence="4" id="KW-1185">Reference proteome</keyword>
<evidence type="ECO:0000256" key="1">
    <source>
        <dbReference type="ARBA" id="ARBA00023054"/>
    </source>
</evidence>
<dbReference type="PANTHER" id="PTHR32083:SF34">
    <property type="entry name" value="COILED-COIL DOMAIN-CONTAINING PROTEIN 146"/>
    <property type="match status" value="1"/>
</dbReference>
<keyword evidence="1 2" id="KW-0175">Coiled coil</keyword>
<accession>A0A6J2V7R2</accession>
<name>A0A6J2V7R2_CHACN</name>
<proteinExistence type="predicted"/>
<evidence type="ECO:0000313" key="4">
    <source>
        <dbReference type="Proteomes" id="UP000504632"/>
    </source>
</evidence>
<dbReference type="RefSeq" id="XP_030628995.1">
    <property type="nucleotide sequence ID" value="XM_030773135.1"/>
</dbReference>
<dbReference type="OrthoDB" id="10262929at2759"/>
<feature type="coiled-coil region" evidence="2">
    <location>
        <begin position="831"/>
        <end position="858"/>
    </location>
</feature>
<dbReference type="GeneID" id="115811069"/>
<feature type="coiled-coil region" evidence="2">
    <location>
        <begin position="97"/>
        <end position="329"/>
    </location>
</feature>
<dbReference type="AlphaFoldDB" id="A0A6J2V7R2"/>
<protein>
    <submittedName>
        <fullName evidence="5">Coiled-coil domain-containing protein 146</fullName>
    </submittedName>
</protein>
<dbReference type="CTD" id="57639"/>
<feature type="coiled-coil region" evidence="2">
    <location>
        <begin position="503"/>
        <end position="670"/>
    </location>
</feature>
<feature type="region of interest" description="Disordered" evidence="3">
    <location>
        <begin position="1"/>
        <end position="26"/>
    </location>
</feature>
<dbReference type="GO" id="GO:0005856">
    <property type="term" value="C:cytoskeleton"/>
    <property type="evidence" value="ECO:0007669"/>
    <property type="project" value="TreeGrafter"/>
</dbReference>
<dbReference type="PANTHER" id="PTHR32083">
    <property type="entry name" value="CILIA AND FLAGELLA-ASSOCIATED PROTEIN 58-RELATED"/>
    <property type="match status" value="1"/>
</dbReference>
<evidence type="ECO:0000256" key="3">
    <source>
        <dbReference type="SAM" id="MobiDB-lite"/>
    </source>
</evidence>
<reference evidence="5" key="1">
    <citation type="submission" date="2025-08" db="UniProtKB">
        <authorList>
            <consortium name="RefSeq"/>
        </authorList>
    </citation>
    <scope>IDENTIFICATION</scope>
</reference>
<evidence type="ECO:0000256" key="2">
    <source>
        <dbReference type="SAM" id="Coils"/>
    </source>
</evidence>
<feature type="coiled-coil region" evidence="2">
    <location>
        <begin position="754"/>
        <end position="781"/>
    </location>
</feature>
<feature type="region of interest" description="Disordered" evidence="3">
    <location>
        <begin position="928"/>
        <end position="956"/>
    </location>
</feature>
<feature type="coiled-coil region" evidence="2">
    <location>
        <begin position="406"/>
        <end position="453"/>
    </location>
</feature>
<feature type="compositionally biased region" description="Acidic residues" evidence="3">
    <location>
        <begin position="12"/>
        <end position="24"/>
    </location>
</feature>
<gene>
    <name evidence="5" type="primary">ccdc146</name>
</gene>
<dbReference type="Proteomes" id="UP000504632">
    <property type="component" value="Chromosome 1"/>
</dbReference>
<dbReference type="InParanoid" id="A0A6J2V7R2"/>
<organism evidence="4 5">
    <name type="scientific">Chanos chanos</name>
    <name type="common">Milkfish</name>
    <name type="synonym">Mugil chanos</name>
    <dbReference type="NCBI Taxonomy" id="29144"/>
    <lineage>
        <taxon>Eukaryota</taxon>
        <taxon>Metazoa</taxon>
        <taxon>Chordata</taxon>
        <taxon>Craniata</taxon>
        <taxon>Vertebrata</taxon>
        <taxon>Euteleostomi</taxon>
        <taxon>Actinopterygii</taxon>
        <taxon>Neopterygii</taxon>
        <taxon>Teleostei</taxon>
        <taxon>Ostariophysi</taxon>
        <taxon>Gonorynchiformes</taxon>
        <taxon>Chanidae</taxon>
        <taxon>Chanos</taxon>
    </lineage>
</organism>
<feature type="compositionally biased region" description="Polar residues" evidence="3">
    <location>
        <begin position="1"/>
        <end position="11"/>
    </location>
</feature>
<evidence type="ECO:0000313" key="5">
    <source>
        <dbReference type="RefSeq" id="XP_030628995.1"/>
    </source>
</evidence>